<dbReference type="Gene3D" id="3.40.50.2300">
    <property type="match status" value="1"/>
</dbReference>
<gene>
    <name evidence="3" type="ORF">HKBW3S25_01971</name>
</gene>
<dbReference type="Pfam" id="PF00072">
    <property type="entry name" value="Response_reg"/>
    <property type="match status" value="1"/>
</dbReference>
<dbReference type="InterPro" id="IPR001789">
    <property type="entry name" value="Sig_transdc_resp-reg_receiver"/>
</dbReference>
<accession>A0A6V8P227</accession>
<dbReference type="SUPFAM" id="SSF52172">
    <property type="entry name" value="CheY-like"/>
    <property type="match status" value="1"/>
</dbReference>
<evidence type="ECO:0000313" key="4">
    <source>
        <dbReference type="Proteomes" id="UP000543224"/>
    </source>
</evidence>
<comment type="caution">
    <text evidence="1">Lacks conserved residue(s) required for the propagation of feature annotation.</text>
</comment>
<sequence length="81" mass="9039">LMQVIVMTAFGSVETAVLAIKEGAFDFITKPFDTDHLLVLMKRALETQRLMTENILVKEEFSSQLGLPRIIGKSEKISEVA</sequence>
<comment type="caution">
    <text evidence="3">The sequence shown here is derived from an EMBL/GenBank/DDBJ whole genome shotgun (WGS) entry which is preliminary data.</text>
</comment>
<evidence type="ECO:0000259" key="2">
    <source>
        <dbReference type="PROSITE" id="PS50110"/>
    </source>
</evidence>
<feature type="non-terminal residue" evidence="3">
    <location>
        <position position="1"/>
    </location>
</feature>
<evidence type="ECO:0000256" key="1">
    <source>
        <dbReference type="PROSITE-ProRule" id="PRU00169"/>
    </source>
</evidence>
<name>A0A6V8P227_9ACTN</name>
<dbReference type="AlphaFoldDB" id="A0A6V8P227"/>
<protein>
    <recommendedName>
        <fullName evidence="2">Response regulatory domain-containing protein</fullName>
    </recommendedName>
</protein>
<proteinExistence type="predicted"/>
<dbReference type="InterPro" id="IPR011006">
    <property type="entry name" value="CheY-like_superfamily"/>
</dbReference>
<feature type="domain" description="Response regulatory" evidence="2">
    <location>
        <begin position="1"/>
        <end position="45"/>
    </location>
</feature>
<dbReference type="Proteomes" id="UP000543224">
    <property type="component" value="Unassembled WGS sequence"/>
</dbReference>
<reference evidence="3 4" key="1">
    <citation type="journal article" date="2020" name="Front. Microbiol.">
        <title>Single-cell genomics of novel Actinobacteria with the Wood-Ljungdahl pathway discovered in a serpentinizing system.</title>
        <authorList>
            <person name="Merino N."/>
            <person name="Kawai M."/>
            <person name="Boyd E.S."/>
            <person name="Colman D.R."/>
            <person name="McGlynn S.E."/>
            <person name="Nealson K.H."/>
            <person name="Kurokawa K."/>
            <person name="Hongoh Y."/>
        </authorList>
    </citation>
    <scope>NUCLEOTIDE SEQUENCE [LARGE SCALE GENOMIC DNA]</scope>
    <source>
        <strain evidence="3 4">S25</strain>
    </source>
</reference>
<dbReference type="PROSITE" id="PS50110">
    <property type="entry name" value="RESPONSE_REGULATORY"/>
    <property type="match status" value="1"/>
</dbReference>
<evidence type="ECO:0000313" key="3">
    <source>
        <dbReference type="EMBL" id="GFP26477.1"/>
    </source>
</evidence>
<organism evidence="3 4">
    <name type="scientific">Candidatus Hakubella thermalkaliphila</name>
    <dbReference type="NCBI Taxonomy" id="2754717"/>
    <lineage>
        <taxon>Bacteria</taxon>
        <taxon>Bacillati</taxon>
        <taxon>Actinomycetota</taxon>
        <taxon>Actinomycetota incertae sedis</taxon>
        <taxon>Candidatus Hakubellales</taxon>
        <taxon>Candidatus Hakubellaceae</taxon>
        <taxon>Candidatus Hakubella</taxon>
    </lineage>
</organism>
<dbReference type="EMBL" id="BLRX01000640">
    <property type="protein sequence ID" value="GFP26477.1"/>
    <property type="molecule type" value="Genomic_DNA"/>
</dbReference>
<dbReference type="GO" id="GO:0000160">
    <property type="term" value="P:phosphorelay signal transduction system"/>
    <property type="evidence" value="ECO:0007669"/>
    <property type="project" value="InterPro"/>
</dbReference>